<dbReference type="EMBL" id="JHEG04000001">
    <property type="protein sequence ID" value="KAF3890415.1"/>
    <property type="molecule type" value="Genomic_DNA"/>
</dbReference>
<evidence type="ECO:0000313" key="4">
    <source>
        <dbReference type="Proteomes" id="UP000029738"/>
    </source>
</evidence>
<evidence type="ECO:0000313" key="2">
    <source>
        <dbReference type="EMBL" id="KAF3890415.1"/>
    </source>
</evidence>
<reference evidence="2" key="2">
    <citation type="submission" date="2019-11" db="EMBL/GenBank/DDBJ databases">
        <title>Improved Assembly of Tolypothrix boutellei genome.</title>
        <authorList>
            <person name="Sarangi A.N."/>
            <person name="Mukherjee M."/>
            <person name="Ghosh S."/>
            <person name="Singh D."/>
            <person name="Das A."/>
            <person name="Kant S."/>
            <person name="Prusty A."/>
            <person name="Tripathy S."/>
        </authorList>
    </citation>
    <scope>NUCLEOTIDE SEQUENCE</scope>
    <source>
        <strain evidence="2">VB521301</strain>
    </source>
</reference>
<name>A0A0C1R3Z8_9CYAN</name>
<dbReference type="RefSeq" id="WP_050045519.1">
    <property type="nucleotide sequence ID" value="NZ_JHEG04000001.1"/>
</dbReference>
<feature type="region of interest" description="Disordered" evidence="1">
    <location>
        <begin position="1"/>
        <end position="34"/>
    </location>
</feature>
<dbReference type="OrthoDB" id="574682at2"/>
<dbReference type="Proteomes" id="UP000029738">
    <property type="component" value="Unassembled WGS sequence"/>
</dbReference>
<evidence type="ECO:0000256" key="1">
    <source>
        <dbReference type="SAM" id="MobiDB-lite"/>
    </source>
</evidence>
<dbReference type="AlphaFoldDB" id="A0A0C1R3Z8"/>
<protein>
    <submittedName>
        <fullName evidence="3">Uncharacterized protein</fullName>
    </submittedName>
</protein>
<sequence length="65" mass="7485">MSSSQQFNGEESKVRGLRLPKPDPANITVLTPNLPNKPILPWTHFDSPWLDNEVEESEKRIKDKE</sequence>
<comment type="caution">
    <text evidence="3">The sequence shown here is derived from an EMBL/GenBank/DDBJ whole genome shotgun (WGS) entry which is preliminary data.</text>
</comment>
<dbReference type="EMBL" id="JHEG02000037">
    <property type="protein sequence ID" value="KIE12269.1"/>
    <property type="molecule type" value="Genomic_DNA"/>
</dbReference>
<organism evidence="3">
    <name type="scientific">Tolypothrix bouteillei VB521301</name>
    <dbReference type="NCBI Taxonomy" id="1479485"/>
    <lineage>
        <taxon>Bacteria</taxon>
        <taxon>Bacillati</taxon>
        <taxon>Cyanobacteriota</taxon>
        <taxon>Cyanophyceae</taxon>
        <taxon>Nostocales</taxon>
        <taxon>Tolypothrichaceae</taxon>
        <taxon>Tolypothrix</taxon>
    </lineage>
</organism>
<proteinExistence type="predicted"/>
<dbReference type="STRING" id="1479485.DA73_0211945"/>
<reference evidence="3" key="1">
    <citation type="journal article" date="2015" name="Genome Announc.">
        <title>Draft Genome Sequence of Tolypothrix boutellei Strain VB521301.</title>
        <authorList>
            <person name="Chandrababunaidu M.M."/>
            <person name="Singh D."/>
            <person name="Sen D."/>
            <person name="Bhan S."/>
            <person name="Das S."/>
            <person name="Gupta A."/>
            <person name="Adhikary S.P."/>
            <person name="Tripathy S."/>
        </authorList>
    </citation>
    <scope>NUCLEOTIDE SEQUENCE</scope>
    <source>
        <strain evidence="3">VB521301</strain>
    </source>
</reference>
<evidence type="ECO:0000313" key="3">
    <source>
        <dbReference type="EMBL" id="KIE12269.1"/>
    </source>
</evidence>
<gene>
    <name evidence="3" type="ORF">DA73_0211945</name>
    <name evidence="2" type="ORF">DA73_0400036930</name>
</gene>
<keyword evidence="4" id="KW-1185">Reference proteome</keyword>
<accession>A0A0C1R3Z8</accession>